<feature type="region of interest" description="Disordered" evidence="1">
    <location>
        <begin position="1"/>
        <end position="22"/>
    </location>
</feature>
<dbReference type="InterPro" id="IPR031643">
    <property type="entry name" value="DUF4708"/>
</dbReference>
<organism evidence="3 4">
    <name type="scientific">Rhipicephalus sanguineus</name>
    <name type="common">Brown dog tick</name>
    <name type="synonym">Ixodes sanguineus</name>
    <dbReference type="NCBI Taxonomy" id="34632"/>
    <lineage>
        <taxon>Eukaryota</taxon>
        <taxon>Metazoa</taxon>
        <taxon>Ecdysozoa</taxon>
        <taxon>Arthropoda</taxon>
        <taxon>Chelicerata</taxon>
        <taxon>Arachnida</taxon>
        <taxon>Acari</taxon>
        <taxon>Parasitiformes</taxon>
        <taxon>Ixodida</taxon>
        <taxon>Ixodoidea</taxon>
        <taxon>Ixodidae</taxon>
        <taxon>Rhipicephalinae</taxon>
        <taxon>Rhipicephalus</taxon>
        <taxon>Rhipicephalus</taxon>
    </lineage>
</organism>
<feature type="domain" description="DUF4708" evidence="2">
    <location>
        <begin position="59"/>
        <end position="108"/>
    </location>
</feature>
<reference evidence="3" key="1">
    <citation type="journal article" date="2020" name="Cell">
        <title>Large-Scale Comparative Analyses of Tick Genomes Elucidate Their Genetic Diversity and Vector Capacities.</title>
        <authorList>
            <consortium name="Tick Genome and Microbiome Consortium (TIGMIC)"/>
            <person name="Jia N."/>
            <person name="Wang J."/>
            <person name="Shi W."/>
            <person name="Du L."/>
            <person name="Sun Y."/>
            <person name="Zhan W."/>
            <person name="Jiang J.F."/>
            <person name="Wang Q."/>
            <person name="Zhang B."/>
            <person name="Ji P."/>
            <person name="Bell-Sakyi L."/>
            <person name="Cui X.M."/>
            <person name="Yuan T.T."/>
            <person name="Jiang B.G."/>
            <person name="Yang W.F."/>
            <person name="Lam T.T."/>
            <person name="Chang Q.C."/>
            <person name="Ding S.J."/>
            <person name="Wang X.J."/>
            <person name="Zhu J.G."/>
            <person name="Ruan X.D."/>
            <person name="Zhao L."/>
            <person name="Wei J.T."/>
            <person name="Ye R.Z."/>
            <person name="Que T.C."/>
            <person name="Du C.H."/>
            <person name="Zhou Y.H."/>
            <person name="Cheng J.X."/>
            <person name="Dai P.F."/>
            <person name="Guo W.B."/>
            <person name="Han X.H."/>
            <person name="Huang E.J."/>
            <person name="Li L.F."/>
            <person name="Wei W."/>
            <person name="Gao Y.C."/>
            <person name="Liu J.Z."/>
            <person name="Shao H.Z."/>
            <person name="Wang X."/>
            <person name="Wang C.C."/>
            <person name="Yang T.C."/>
            <person name="Huo Q.B."/>
            <person name="Li W."/>
            <person name="Chen H.Y."/>
            <person name="Chen S.E."/>
            <person name="Zhou L.G."/>
            <person name="Ni X.B."/>
            <person name="Tian J.H."/>
            <person name="Sheng Y."/>
            <person name="Liu T."/>
            <person name="Pan Y.S."/>
            <person name="Xia L.Y."/>
            <person name="Li J."/>
            <person name="Zhao F."/>
            <person name="Cao W.C."/>
        </authorList>
    </citation>
    <scope>NUCLEOTIDE SEQUENCE</scope>
    <source>
        <strain evidence="3">Rsan-2018</strain>
    </source>
</reference>
<feature type="domain" description="DUF4708" evidence="2">
    <location>
        <begin position="128"/>
        <end position="215"/>
    </location>
</feature>
<reference evidence="3" key="2">
    <citation type="submission" date="2021-09" db="EMBL/GenBank/DDBJ databases">
        <authorList>
            <person name="Jia N."/>
            <person name="Wang J."/>
            <person name="Shi W."/>
            <person name="Du L."/>
            <person name="Sun Y."/>
            <person name="Zhan W."/>
            <person name="Jiang J."/>
            <person name="Wang Q."/>
            <person name="Zhang B."/>
            <person name="Ji P."/>
            <person name="Sakyi L.B."/>
            <person name="Cui X."/>
            <person name="Yuan T."/>
            <person name="Jiang B."/>
            <person name="Yang W."/>
            <person name="Lam T.T.-Y."/>
            <person name="Chang Q."/>
            <person name="Ding S."/>
            <person name="Wang X."/>
            <person name="Zhu J."/>
            <person name="Ruan X."/>
            <person name="Zhao L."/>
            <person name="Wei J."/>
            <person name="Que T."/>
            <person name="Du C."/>
            <person name="Cheng J."/>
            <person name="Dai P."/>
            <person name="Han X."/>
            <person name="Huang E."/>
            <person name="Gao Y."/>
            <person name="Liu J."/>
            <person name="Shao H."/>
            <person name="Ye R."/>
            <person name="Li L."/>
            <person name="Wei W."/>
            <person name="Wang X."/>
            <person name="Wang C."/>
            <person name="Huo Q."/>
            <person name="Li W."/>
            <person name="Guo W."/>
            <person name="Chen H."/>
            <person name="Chen S."/>
            <person name="Zhou L."/>
            <person name="Zhou L."/>
            <person name="Ni X."/>
            <person name="Tian J."/>
            <person name="Zhou Y."/>
            <person name="Sheng Y."/>
            <person name="Liu T."/>
            <person name="Pan Y."/>
            <person name="Xia L."/>
            <person name="Li J."/>
            <person name="Zhao F."/>
            <person name="Cao W."/>
        </authorList>
    </citation>
    <scope>NUCLEOTIDE SEQUENCE</scope>
    <source>
        <strain evidence="3">Rsan-2018</strain>
        <tissue evidence="3">Larvae</tissue>
    </source>
</reference>
<dbReference type="AlphaFoldDB" id="A0A9D4TA94"/>
<keyword evidence="4" id="KW-1185">Reference proteome</keyword>
<dbReference type="PANTHER" id="PTHR28495">
    <property type="entry name" value="HYPOTHETICAL PROTEIN LOC100359752"/>
    <property type="match status" value="1"/>
</dbReference>
<accession>A0A9D4TA94</accession>
<feature type="compositionally biased region" description="Basic residues" evidence="1">
    <location>
        <begin position="1"/>
        <end position="16"/>
    </location>
</feature>
<dbReference type="EMBL" id="JABSTV010001245">
    <property type="protein sequence ID" value="KAH7983750.1"/>
    <property type="molecule type" value="Genomic_DNA"/>
</dbReference>
<gene>
    <name evidence="3" type="ORF">HPB52_014075</name>
</gene>
<comment type="caution">
    <text evidence="3">The sequence shown here is derived from an EMBL/GenBank/DDBJ whole genome shotgun (WGS) entry which is preliminary data.</text>
</comment>
<evidence type="ECO:0000313" key="3">
    <source>
        <dbReference type="EMBL" id="KAH7983750.1"/>
    </source>
</evidence>
<dbReference type="VEuPathDB" id="VectorBase:RSAN_045225"/>
<proteinExistence type="predicted"/>
<evidence type="ECO:0000259" key="2">
    <source>
        <dbReference type="Pfam" id="PF15813"/>
    </source>
</evidence>
<evidence type="ECO:0000256" key="1">
    <source>
        <dbReference type="SAM" id="MobiDB-lite"/>
    </source>
</evidence>
<sequence length="313" mass="35940">MRRKRWSSTLSHRYHGDHRPRASEVTSARLRSVLTACSRRTGGPPQKSLLDSEPFRQRLESMRLRVCSRQRVLPREFQSCLSYTMLALLAPAWNRVGPYLCQAIANLSSQLADLLRVSKIAHSTLVELCVKEVPIEPMQCFVLPSMRIATAIAVSFKVFSDCPYGSFQELKKFWKNTYGYRIPDETERTMIYVKVRFRTSRDRCYVYPILCVRPREPQPLARINPYPIIGAFLQCVKLRMGQVCGEPFPMVSRSPAFPTPQLRWTAKDAQFDMLNKVNSAVLLAWLCHNNVPCNIKTKKSDILFKITQHAAKG</sequence>
<name>A0A9D4TA94_RHISA</name>
<dbReference type="PANTHER" id="PTHR28495:SF1">
    <property type="entry name" value="GENE, 17266-RELATED"/>
    <property type="match status" value="1"/>
</dbReference>
<protein>
    <recommendedName>
        <fullName evidence="2">DUF4708 domain-containing protein</fullName>
    </recommendedName>
</protein>
<dbReference type="Pfam" id="PF15813">
    <property type="entry name" value="DUF4708"/>
    <property type="match status" value="2"/>
</dbReference>
<dbReference type="Proteomes" id="UP000821837">
    <property type="component" value="Chromosome 1"/>
</dbReference>
<evidence type="ECO:0000313" key="4">
    <source>
        <dbReference type="Proteomes" id="UP000821837"/>
    </source>
</evidence>